<evidence type="ECO:0000256" key="5">
    <source>
        <dbReference type="PROSITE-ProRule" id="PRU00042"/>
    </source>
</evidence>
<dbReference type="GO" id="GO:0005634">
    <property type="term" value="C:nucleus"/>
    <property type="evidence" value="ECO:0007669"/>
    <property type="project" value="TreeGrafter"/>
</dbReference>
<dbReference type="PROSITE" id="PS00028">
    <property type="entry name" value="ZINC_FINGER_C2H2_1"/>
    <property type="match status" value="3"/>
</dbReference>
<dbReference type="GO" id="GO:0000981">
    <property type="term" value="F:DNA-binding transcription factor activity, RNA polymerase II-specific"/>
    <property type="evidence" value="ECO:0007669"/>
    <property type="project" value="TreeGrafter"/>
</dbReference>
<dbReference type="SUPFAM" id="SSF57667">
    <property type="entry name" value="beta-beta-alpha zinc fingers"/>
    <property type="match status" value="1"/>
</dbReference>
<dbReference type="PROSITE" id="PS50157">
    <property type="entry name" value="ZINC_FINGER_C2H2_2"/>
    <property type="match status" value="3"/>
</dbReference>
<keyword evidence="1" id="KW-0479">Metal-binding</keyword>
<dbReference type="PANTHER" id="PTHR24408:SF58">
    <property type="entry name" value="TRANSCRIPTION FACTOR (TFIIIA), PUTATIVE (AFU_ORTHOLOGUE AFUA_1G05150)-RELATED"/>
    <property type="match status" value="1"/>
</dbReference>
<evidence type="ECO:0000313" key="9">
    <source>
        <dbReference type="Proteomes" id="UP000813427"/>
    </source>
</evidence>
<feature type="region of interest" description="Disordered" evidence="6">
    <location>
        <begin position="374"/>
        <end position="484"/>
    </location>
</feature>
<dbReference type="InterPro" id="IPR013087">
    <property type="entry name" value="Znf_C2H2_type"/>
</dbReference>
<dbReference type="OrthoDB" id="6077919at2759"/>
<evidence type="ECO:0000256" key="6">
    <source>
        <dbReference type="SAM" id="MobiDB-lite"/>
    </source>
</evidence>
<proteinExistence type="predicted"/>
<dbReference type="GO" id="GO:0008270">
    <property type="term" value="F:zinc ion binding"/>
    <property type="evidence" value="ECO:0007669"/>
    <property type="project" value="UniProtKB-KW"/>
</dbReference>
<feature type="compositionally biased region" description="Polar residues" evidence="6">
    <location>
        <begin position="93"/>
        <end position="108"/>
    </location>
</feature>
<evidence type="ECO:0000256" key="2">
    <source>
        <dbReference type="ARBA" id="ARBA00022737"/>
    </source>
</evidence>
<dbReference type="SMART" id="SM00355">
    <property type="entry name" value="ZnF_C2H2"/>
    <property type="match status" value="6"/>
</dbReference>
<feature type="compositionally biased region" description="Polar residues" evidence="6">
    <location>
        <begin position="1"/>
        <end position="26"/>
    </location>
</feature>
<keyword evidence="3 5" id="KW-0863">Zinc-finger</keyword>
<feature type="region of interest" description="Disordered" evidence="6">
    <location>
        <begin position="501"/>
        <end position="521"/>
    </location>
</feature>
<feature type="compositionally biased region" description="Polar residues" evidence="6">
    <location>
        <begin position="436"/>
        <end position="447"/>
    </location>
</feature>
<feature type="region of interest" description="Disordered" evidence="6">
    <location>
        <begin position="84"/>
        <end position="108"/>
    </location>
</feature>
<gene>
    <name evidence="8" type="ORF">BKA59DRAFT_505141</name>
</gene>
<dbReference type="AlphaFoldDB" id="A0A8K0S7D7"/>
<evidence type="ECO:0000259" key="7">
    <source>
        <dbReference type="PROSITE" id="PS50157"/>
    </source>
</evidence>
<name>A0A8K0S7D7_9HYPO</name>
<feature type="compositionally biased region" description="Low complexity" evidence="6">
    <location>
        <begin position="341"/>
        <end position="356"/>
    </location>
</feature>
<evidence type="ECO:0000256" key="1">
    <source>
        <dbReference type="ARBA" id="ARBA00022723"/>
    </source>
</evidence>
<dbReference type="InterPro" id="IPR036236">
    <property type="entry name" value="Znf_C2H2_sf"/>
</dbReference>
<feature type="compositionally biased region" description="Low complexity" evidence="6">
    <location>
        <begin position="317"/>
        <end position="328"/>
    </location>
</feature>
<dbReference type="Gene3D" id="3.30.160.60">
    <property type="entry name" value="Classic Zinc Finger"/>
    <property type="match status" value="2"/>
</dbReference>
<feature type="region of interest" description="Disordered" evidence="6">
    <location>
        <begin position="314"/>
        <end position="361"/>
    </location>
</feature>
<sequence length="772" mass="86096">MDSFNPPQDQRNGANMSPQTVEQNENLAALGQPRTHTGTAFWQQWAGDDPWNPLAFGTPSDGQARSQLLETANFQYHDYRSKPLISECDTNPEDSTYGSRLTHSIGNPSTYGEDIDPDLQALEPQNPDDRLVNASLETLQLHCQPPTDDPQLYPADGSPQLYPAEWTRPPPPASVATAPVGRERRWVCNDCRKACRTRSELRKHELKHSLPWHCNVSGCVRDKGFTSKNDLDRHKRTVHGDRTVSGRTFVCNIGNCAKKSKYWPRADNFRSHLWRIHSKTYSANDDLSEYVHRPTPSQDLEGIGGSAIAYLKAQEQSSSSIHPSTSLSFRGPYGDRRASQPLPSISSLSRGPSSISFDRDASSLATVREGDENYIQPGILSGPGSLPPHPWPASAASEEDAPGDDITASESEQQDDTAPEAMGGVQKSGTSHKEISSASEYLTSQQPDVRMADTDEAEATPRAILSQADLSESSSSTSPEKTYELLDRIPKELIADYLRKHSMGNRDGTPNPDLTSNKSQTHSHKCSDCPKTFHRLCELKKHKKRHSKPYGCTFADCKKKFGSKNDWKRHESIQHYQLETWTCDCTKPGSAEPCGKICYRRESFRSHLAKEHPTLDPQKLEEKIDSCRKGRHCDTYFWCGFCLSTVNIKVVNNSWAKRFDHIDDHFSGRGGPKKHISEWIHEKDRHAASTASQETGSGSSSGSSTSDPKSPRTFASQDNNSENHHVQKMVYMWACCNCKVENTRSHNTSCLECSHRSCQNCEMYTLPAPGDS</sequence>
<dbReference type="EMBL" id="JAGPXF010000001">
    <property type="protein sequence ID" value="KAH7262102.1"/>
    <property type="molecule type" value="Genomic_DNA"/>
</dbReference>
<evidence type="ECO:0000313" key="8">
    <source>
        <dbReference type="EMBL" id="KAH7262102.1"/>
    </source>
</evidence>
<keyword evidence="2" id="KW-0677">Repeat</keyword>
<dbReference type="GO" id="GO:0043565">
    <property type="term" value="F:sequence-specific DNA binding"/>
    <property type="evidence" value="ECO:0007669"/>
    <property type="project" value="TreeGrafter"/>
</dbReference>
<dbReference type="Proteomes" id="UP000813427">
    <property type="component" value="Unassembled WGS sequence"/>
</dbReference>
<protein>
    <recommendedName>
        <fullName evidence="7">C2H2-type domain-containing protein</fullName>
    </recommendedName>
</protein>
<keyword evidence="4" id="KW-0862">Zinc</keyword>
<keyword evidence="9" id="KW-1185">Reference proteome</keyword>
<feature type="region of interest" description="Disordered" evidence="6">
    <location>
        <begin position="683"/>
        <end position="720"/>
    </location>
</feature>
<comment type="caution">
    <text evidence="8">The sequence shown here is derived from an EMBL/GenBank/DDBJ whole genome shotgun (WGS) entry which is preliminary data.</text>
</comment>
<dbReference type="PANTHER" id="PTHR24408">
    <property type="entry name" value="ZINC FINGER PROTEIN"/>
    <property type="match status" value="1"/>
</dbReference>
<feature type="domain" description="C2H2-type" evidence="7">
    <location>
        <begin position="524"/>
        <end position="551"/>
    </location>
</feature>
<accession>A0A8K0S7D7</accession>
<feature type="domain" description="C2H2-type" evidence="7">
    <location>
        <begin position="186"/>
        <end position="209"/>
    </location>
</feature>
<reference evidence="8" key="1">
    <citation type="journal article" date="2021" name="Nat. Commun.">
        <title>Genetic determinants of endophytism in the Arabidopsis root mycobiome.</title>
        <authorList>
            <person name="Mesny F."/>
            <person name="Miyauchi S."/>
            <person name="Thiergart T."/>
            <person name="Pickel B."/>
            <person name="Atanasova L."/>
            <person name="Karlsson M."/>
            <person name="Huettel B."/>
            <person name="Barry K.W."/>
            <person name="Haridas S."/>
            <person name="Chen C."/>
            <person name="Bauer D."/>
            <person name="Andreopoulos W."/>
            <person name="Pangilinan J."/>
            <person name="LaButti K."/>
            <person name="Riley R."/>
            <person name="Lipzen A."/>
            <person name="Clum A."/>
            <person name="Drula E."/>
            <person name="Henrissat B."/>
            <person name="Kohler A."/>
            <person name="Grigoriev I.V."/>
            <person name="Martin F.M."/>
            <person name="Hacquard S."/>
        </authorList>
    </citation>
    <scope>NUCLEOTIDE SEQUENCE</scope>
    <source>
        <strain evidence="8">MPI-SDFR-AT-0068</strain>
    </source>
</reference>
<feature type="region of interest" description="Disordered" evidence="6">
    <location>
        <begin position="1"/>
        <end position="64"/>
    </location>
</feature>
<feature type="domain" description="C2H2-type" evidence="7">
    <location>
        <begin position="550"/>
        <end position="580"/>
    </location>
</feature>
<evidence type="ECO:0000256" key="4">
    <source>
        <dbReference type="ARBA" id="ARBA00022833"/>
    </source>
</evidence>
<organism evidence="8 9">
    <name type="scientific">Fusarium tricinctum</name>
    <dbReference type="NCBI Taxonomy" id="61284"/>
    <lineage>
        <taxon>Eukaryota</taxon>
        <taxon>Fungi</taxon>
        <taxon>Dikarya</taxon>
        <taxon>Ascomycota</taxon>
        <taxon>Pezizomycotina</taxon>
        <taxon>Sordariomycetes</taxon>
        <taxon>Hypocreomycetidae</taxon>
        <taxon>Hypocreales</taxon>
        <taxon>Nectriaceae</taxon>
        <taxon>Fusarium</taxon>
        <taxon>Fusarium tricinctum species complex</taxon>
    </lineage>
</organism>
<feature type="compositionally biased region" description="Low complexity" evidence="6">
    <location>
        <begin position="688"/>
        <end position="706"/>
    </location>
</feature>
<evidence type="ECO:0000256" key="3">
    <source>
        <dbReference type="ARBA" id="ARBA00022771"/>
    </source>
</evidence>